<keyword evidence="1" id="KW-0812">Transmembrane</keyword>
<keyword evidence="1" id="KW-1133">Transmembrane helix</keyword>
<evidence type="ECO:0000256" key="1">
    <source>
        <dbReference type="SAM" id="Phobius"/>
    </source>
</evidence>
<dbReference type="PANTHER" id="PTHR30273">
    <property type="entry name" value="PERIPLASMIC SIGNAL SENSOR AND SIGMA FACTOR ACTIVATOR FECR-RELATED"/>
    <property type="match status" value="1"/>
</dbReference>
<proteinExistence type="predicted"/>
<dbReference type="PANTHER" id="PTHR30273:SF2">
    <property type="entry name" value="PROTEIN FECR"/>
    <property type="match status" value="1"/>
</dbReference>
<dbReference type="Pfam" id="PF04773">
    <property type="entry name" value="FecR"/>
    <property type="match status" value="1"/>
</dbReference>
<keyword evidence="1" id="KW-0472">Membrane</keyword>
<dbReference type="InterPro" id="IPR012373">
    <property type="entry name" value="Ferrdict_sens_TM"/>
</dbReference>
<evidence type="ECO:0000259" key="2">
    <source>
        <dbReference type="Pfam" id="PF04773"/>
    </source>
</evidence>
<protein>
    <submittedName>
        <fullName evidence="4">Ferric-dicitrate binding protein FerR (Iron transport regulator)</fullName>
    </submittedName>
</protein>
<organism evidence="4 5">
    <name type="scientific">Dyadobacter arcticus</name>
    <dbReference type="NCBI Taxonomy" id="1078754"/>
    <lineage>
        <taxon>Bacteria</taxon>
        <taxon>Pseudomonadati</taxon>
        <taxon>Bacteroidota</taxon>
        <taxon>Cytophagia</taxon>
        <taxon>Cytophagales</taxon>
        <taxon>Spirosomataceae</taxon>
        <taxon>Dyadobacter</taxon>
    </lineage>
</organism>
<dbReference type="RefSeq" id="WP_167272990.1">
    <property type="nucleotide sequence ID" value="NZ_JAASQJ010000003.1"/>
</dbReference>
<feature type="domain" description="FecR protein" evidence="2">
    <location>
        <begin position="128"/>
        <end position="220"/>
    </location>
</feature>
<gene>
    <name evidence="4" type="ORF">FHS68_003782</name>
</gene>
<dbReference type="Proteomes" id="UP001179181">
    <property type="component" value="Unassembled WGS sequence"/>
</dbReference>
<evidence type="ECO:0000259" key="3">
    <source>
        <dbReference type="Pfam" id="PF16344"/>
    </source>
</evidence>
<evidence type="ECO:0000313" key="4">
    <source>
        <dbReference type="EMBL" id="NIJ54600.1"/>
    </source>
</evidence>
<sequence>MKNYKEFLAEDFVQDPYFRSWVLGELDLVDSFWENWLILNPEKNELIRQAKAMVIALQMDDQPLSSEVVDAGLERIFSQTTRRKVTPIYQQSWFRVAAMLLLVCGLGWGIFGVNRQNAKPDQGIVLSETKTADIKTIHLADGSVVTLEKGGKLTVDEDFGKKDRTVFLTGEAFFDIQRNPDKPFLVVSGSLVTRVLGTSFRISANPTDPEVSVSVRTGKVTVFRETAGNRYAMPAEHLVLTPNQKAVFTKSADKLVKTLVEKPVILDAKAPVEKFEFSETSIPDVFDQLEKAYGVEIIFDKQLLQNCNLNASLGDEPLFEKLDLICETIRAKYQIVDGQIILDAQGCK</sequence>
<dbReference type="Gene3D" id="2.60.120.1440">
    <property type="match status" value="1"/>
</dbReference>
<dbReference type="PIRSF" id="PIRSF018266">
    <property type="entry name" value="FecR"/>
    <property type="match status" value="1"/>
</dbReference>
<feature type="domain" description="Protein FecR C-terminal" evidence="3">
    <location>
        <begin position="274"/>
        <end position="341"/>
    </location>
</feature>
<comment type="caution">
    <text evidence="4">The sequence shown here is derived from an EMBL/GenBank/DDBJ whole genome shotgun (WGS) entry which is preliminary data.</text>
</comment>
<accession>A0ABX0US76</accession>
<dbReference type="Gene3D" id="3.55.50.30">
    <property type="match status" value="1"/>
</dbReference>
<dbReference type="InterPro" id="IPR006860">
    <property type="entry name" value="FecR"/>
</dbReference>
<name>A0ABX0US76_9BACT</name>
<dbReference type="InterPro" id="IPR032508">
    <property type="entry name" value="FecR_C"/>
</dbReference>
<dbReference type="Pfam" id="PF16344">
    <property type="entry name" value="FecR_C"/>
    <property type="match status" value="1"/>
</dbReference>
<evidence type="ECO:0000313" key="5">
    <source>
        <dbReference type="Proteomes" id="UP001179181"/>
    </source>
</evidence>
<keyword evidence="5" id="KW-1185">Reference proteome</keyword>
<dbReference type="EMBL" id="JAASQJ010000003">
    <property type="protein sequence ID" value="NIJ54600.1"/>
    <property type="molecule type" value="Genomic_DNA"/>
</dbReference>
<feature type="transmembrane region" description="Helical" evidence="1">
    <location>
        <begin position="92"/>
        <end position="111"/>
    </location>
</feature>
<reference evidence="4 5" key="1">
    <citation type="submission" date="2020-03" db="EMBL/GenBank/DDBJ databases">
        <title>Genomic Encyclopedia of Type Strains, Phase IV (KMG-IV): sequencing the most valuable type-strain genomes for metagenomic binning, comparative biology and taxonomic classification.</title>
        <authorList>
            <person name="Goeker M."/>
        </authorList>
    </citation>
    <scope>NUCLEOTIDE SEQUENCE [LARGE SCALE GENOMIC DNA]</scope>
    <source>
        <strain evidence="4 5">DSM 102865</strain>
    </source>
</reference>